<organism evidence="6 7">
    <name type="scientific">Paracoccus aerius</name>
    <dbReference type="NCBI Taxonomy" id="1915382"/>
    <lineage>
        <taxon>Bacteria</taxon>
        <taxon>Pseudomonadati</taxon>
        <taxon>Pseudomonadota</taxon>
        <taxon>Alphaproteobacteria</taxon>
        <taxon>Rhodobacterales</taxon>
        <taxon>Paracoccaceae</taxon>
        <taxon>Paracoccus</taxon>
    </lineage>
</organism>
<dbReference type="RefSeq" id="WP_191311576.1">
    <property type="nucleotide sequence ID" value="NZ_BNCL01000014.1"/>
</dbReference>
<keyword evidence="2" id="KW-0805">Transcription regulation</keyword>
<evidence type="ECO:0000313" key="7">
    <source>
        <dbReference type="Proteomes" id="UP000644749"/>
    </source>
</evidence>
<dbReference type="PROSITE" id="PS50931">
    <property type="entry name" value="HTH_LYSR"/>
    <property type="match status" value="1"/>
</dbReference>
<dbReference type="InterPro" id="IPR005119">
    <property type="entry name" value="LysR_subst-bd"/>
</dbReference>
<evidence type="ECO:0000256" key="4">
    <source>
        <dbReference type="ARBA" id="ARBA00023163"/>
    </source>
</evidence>
<dbReference type="EMBL" id="JAESHT010000014">
    <property type="protein sequence ID" value="MBL3674831.1"/>
    <property type="molecule type" value="Genomic_DNA"/>
</dbReference>
<evidence type="ECO:0000256" key="3">
    <source>
        <dbReference type="ARBA" id="ARBA00023125"/>
    </source>
</evidence>
<dbReference type="Proteomes" id="UP000644749">
    <property type="component" value="Unassembled WGS sequence"/>
</dbReference>
<comment type="similarity">
    <text evidence="1">Belongs to the LysR transcriptional regulatory family.</text>
</comment>
<dbReference type="CDD" id="cd08432">
    <property type="entry name" value="PBP2_GcdR_TrpI_HvrB_AmpR_like"/>
    <property type="match status" value="1"/>
</dbReference>
<gene>
    <name evidence="6" type="ORF">JL111_15220</name>
</gene>
<dbReference type="Pfam" id="PF00126">
    <property type="entry name" value="HTH_1"/>
    <property type="match status" value="1"/>
</dbReference>
<dbReference type="InterPro" id="IPR036390">
    <property type="entry name" value="WH_DNA-bd_sf"/>
</dbReference>
<proteinExistence type="inferred from homology"/>
<dbReference type="SUPFAM" id="SSF46785">
    <property type="entry name" value="Winged helix' DNA-binding domain"/>
    <property type="match status" value="1"/>
</dbReference>
<reference evidence="6 7" key="1">
    <citation type="submission" date="2021-01" db="EMBL/GenBank/DDBJ databases">
        <title>011410 draft genome.</title>
        <authorList>
            <person name="Lang L."/>
        </authorList>
    </citation>
    <scope>NUCLEOTIDE SEQUENCE [LARGE SCALE GENOMIC DNA]</scope>
    <source>
        <strain evidence="6 7">KCTC 42845</strain>
    </source>
</reference>
<evidence type="ECO:0000256" key="1">
    <source>
        <dbReference type="ARBA" id="ARBA00009437"/>
    </source>
</evidence>
<sequence length="321" mass="35947">MRKLRRYIPSGNLLYVFDAAARLESFTKAAEELNVTPAAVSHAIRQLEQGLGLPLFHRRHRQLILNSEGLKLRDSITSGLNHVEDTVEELRASLTSTVIKVYAPIAAGSYWFLPRLNQYPDETTRIEMQLYNSDRNLQLPADGASFAITNGRVDWSGHETRKFAREIITPVCSPSYLEKHGPIRLAQDLLGHPLLHLDANYHEGIVWNDFLGFFGVEPGSGQTGVTYNNYILVMQAALTGAGIALGWQHSTDELIKSGSLVRALDVAVDSGEHFWVVHRSERDLSPRAKAVRDWFIAMRQAEDAALDSDTTRHLKASRHIT</sequence>
<dbReference type="InterPro" id="IPR000847">
    <property type="entry name" value="LysR_HTH_N"/>
</dbReference>
<evidence type="ECO:0000256" key="2">
    <source>
        <dbReference type="ARBA" id="ARBA00023015"/>
    </source>
</evidence>
<dbReference type="Gene3D" id="1.10.10.10">
    <property type="entry name" value="Winged helix-like DNA-binding domain superfamily/Winged helix DNA-binding domain"/>
    <property type="match status" value="1"/>
</dbReference>
<keyword evidence="3" id="KW-0238">DNA-binding</keyword>
<dbReference type="PANTHER" id="PTHR30537:SF74">
    <property type="entry name" value="HTH-TYPE TRANSCRIPTIONAL REGULATOR TRPI"/>
    <property type="match status" value="1"/>
</dbReference>
<dbReference type="InterPro" id="IPR036388">
    <property type="entry name" value="WH-like_DNA-bd_sf"/>
</dbReference>
<comment type="caution">
    <text evidence="6">The sequence shown here is derived from an EMBL/GenBank/DDBJ whole genome shotgun (WGS) entry which is preliminary data.</text>
</comment>
<dbReference type="SUPFAM" id="SSF53850">
    <property type="entry name" value="Periplasmic binding protein-like II"/>
    <property type="match status" value="1"/>
</dbReference>
<evidence type="ECO:0000313" key="6">
    <source>
        <dbReference type="EMBL" id="MBL3674831.1"/>
    </source>
</evidence>
<evidence type="ECO:0000259" key="5">
    <source>
        <dbReference type="PROSITE" id="PS50931"/>
    </source>
</evidence>
<dbReference type="InterPro" id="IPR058163">
    <property type="entry name" value="LysR-type_TF_proteobact-type"/>
</dbReference>
<feature type="domain" description="HTH lysR-type" evidence="5">
    <location>
        <begin position="12"/>
        <end position="66"/>
    </location>
</feature>
<keyword evidence="7" id="KW-1185">Reference proteome</keyword>
<keyword evidence="4" id="KW-0804">Transcription</keyword>
<protein>
    <submittedName>
        <fullName evidence="6">LysR family transcriptional regulator</fullName>
    </submittedName>
</protein>
<dbReference type="Pfam" id="PF03466">
    <property type="entry name" value="LysR_substrate"/>
    <property type="match status" value="1"/>
</dbReference>
<accession>A0ABS1SBF2</accession>
<dbReference type="PANTHER" id="PTHR30537">
    <property type="entry name" value="HTH-TYPE TRANSCRIPTIONAL REGULATOR"/>
    <property type="match status" value="1"/>
</dbReference>
<dbReference type="Gene3D" id="3.40.190.10">
    <property type="entry name" value="Periplasmic binding protein-like II"/>
    <property type="match status" value="2"/>
</dbReference>
<dbReference type="PRINTS" id="PR00039">
    <property type="entry name" value="HTHLYSR"/>
</dbReference>
<name>A0ABS1SBF2_9RHOB</name>